<evidence type="ECO:0000256" key="3">
    <source>
        <dbReference type="ARBA" id="ARBA00023027"/>
    </source>
</evidence>
<comment type="similarity">
    <text evidence="1">Belongs to the NAD(P)-dependent epimerase/dehydratase family.</text>
</comment>
<dbReference type="HOGENOM" id="CLU_079334_1_0_11"/>
<dbReference type="GO" id="GO:0016491">
    <property type="term" value="F:oxidoreductase activity"/>
    <property type="evidence" value="ECO:0007669"/>
    <property type="project" value="UniProtKB-KW"/>
</dbReference>
<keyword evidence="3" id="KW-0520">NAD</keyword>
<reference evidence="6 7" key="1">
    <citation type="journal article" date="2013" name="Genome Announc.">
        <title>Draft genome sequence of an Actinobacterium, Brachybacterium muris strain UCD-AY4.</title>
        <authorList>
            <person name="Lo J.R."/>
            <person name="Lang J.M."/>
            <person name="Darling A.E."/>
            <person name="Eisen J.A."/>
            <person name="Coil D.A."/>
        </authorList>
    </citation>
    <scope>NUCLEOTIDE SEQUENCE [LARGE SCALE GENOMIC DNA]</scope>
    <source>
        <strain evidence="6 7">UCD-AY4</strain>
    </source>
</reference>
<dbReference type="CDD" id="cd08946">
    <property type="entry name" value="SDR_e"/>
    <property type="match status" value="1"/>
</dbReference>
<accession>A0A022KXY8</accession>
<sequence>MGSVNTSATTNPTAKKRILITGATGGIGLHLSDVLADDYDIVQHGRTPKNEEQEKVLQRADLSDYDEVLALMDGVDTIVHMAGSASPESDWDSVLAANIIGLRNVLEAARESGVRRVVFASSNHAMGMYDRYEEWPVYPHQLPRGDSLYGVSKIFGEALGRFYHDEHGLDFIALRIGWMSEDPFTADEDILHAMWLSPDDCEQVVRCAIEAEVTFGLYYAVSDNPNRRWSMTNTTLELGYRPQDSWTDRSDRPEDVVEGGEDVRDDWPKNA</sequence>
<evidence type="ECO:0000313" key="6">
    <source>
        <dbReference type="EMBL" id="EYT48044.1"/>
    </source>
</evidence>
<evidence type="ECO:0000256" key="2">
    <source>
        <dbReference type="ARBA" id="ARBA00023002"/>
    </source>
</evidence>
<feature type="region of interest" description="Disordered" evidence="4">
    <location>
        <begin position="242"/>
        <end position="271"/>
    </location>
</feature>
<evidence type="ECO:0000256" key="4">
    <source>
        <dbReference type="SAM" id="MobiDB-lite"/>
    </source>
</evidence>
<feature type="compositionally biased region" description="Basic and acidic residues" evidence="4">
    <location>
        <begin position="246"/>
        <end position="271"/>
    </location>
</feature>
<keyword evidence="7" id="KW-1185">Reference proteome</keyword>
<dbReference type="Gene3D" id="3.40.50.720">
    <property type="entry name" value="NAD(P)-binding Rossmann-like Domain"/>
    <property type="match status" value="1"/>
</dbReference>
<feature type="domain" description="NAD-dependent epimerase/dehydratase" evidence="5">
    <location>
        <begin position="18"/>
        <end position="176"/>
    </location>
</feature>
<proteinExistence type="inferred from homology"/>
<keyword evidence="2" id="KW-0560">Oxidoreductase</keyword>
<dbReference type="STRING" id="1249481.D641_0113375"/>
<dbReference type="OrthoDB" id="9795501at2"/>
<dbReference type="RefSeq" id="WP_017824009.1">
    <property type="nucleotide sequence ID" value="NZ_AORC01000019.1"/>
</dbReference>
<dbReference type="PANTHER" id="PTHR43103:SF5">
    <property type="entry name" value="4-EPIMERASE, PUTATIVE (AFU_ORTHOLOGUE AFUA_7G00360)-RELATED"/>
    <property type="match status" value="1"/>
</dbReference>
<dbReference type="InterPro" id="IPR036291">
    <property type="entry name" value="NAD(P)-bd_dom_sf"/>
</dbReference>
<evidence type="ECO:0000259" key="5">
    <source>
        <dbReference type="Pfam" id="PF01370"/>
    </source>
</evidence>
<dbReference type="PANTHER" id="PTHR43103">
    <property type="entry name" value="NUCLEOSIDE-DIPHOSPHATE-SUGAR EPIMERASE"/>
    <property type="match status" value="1"/>
</dbReference>
<dbReference type="EMBL" id="AORC01000019">
    <property type="protein sequence ID" value="EYT48044.1"/>
    <property type="molecule type" value="Genomic_DNA"/>
</dbReference>
<gene>
    <name evidence="6" type="ORF">D641_0113375</name>
</gene>
<evidence type="ECO:0000313" key="7">
    <source>
        <dbReference type="Proteomes" id="UP000019754"/>
    </source>
</evidence>
<comment type="caution">
    <text evidence="6">The sequence shown here is derived from an EMBL/GenBank/DDBJ whole genome shotgun (WGS) entry which is preliminary data.</text>
</comment>
<dbReference type="Proteomes" id="UP000019754">
    <property type="component" value="Unassembled WGS sequence"/>
</dbReference>
<name>A0A022KXY8_9MICO</name>
<dbReference type="AlphaFoldDB" id="A0A022KXY8"/>
<protein>
    <submittedName>
        <fullName evidence="6">NAD-dependent epimerase</fullName>
    </submittedName>
</protein>
<organism evidence="6 7">
    <name type="scientific">Brachybacterium muris UCD-AY4</name>
    <dbReference type="NCBI Taxonomy" id="1249481"/>
    <lineage>
        <taxon>Bacteria</taxon>
        <taxon>Bacillati</taxon>
        <taxon>Actinomycetota</taxon>
        <taxon>Actinomycetes</taxon>
        <taxon>Micrococcales</taxon>
        <taxon>Dermabacteraceae</taxon>
        <taxon>Brachybacterium</taxon>
    </lineage>
</organism>
<dbReference type="InterPro" id="IPR001509">
    <property type="entry name" value="Epimerase_deHydtase"/>
</dbReference>
<dbReference type="Pfam" id="PF01370">
    <property type="entry name" value="Epimerase"/>
    <property type="match status" value="1"/>
</dbReference>
<dbReference type="SUPFAM" id="SSF51735">
    <property type="entry name" value="NAD(P)-binding Rossmann-fold domains"/>
    <property type="match status" value="1"/>
</dbReference>
<evidence type="ECO:0000256" key="1">
    <source>
        <dbReference type="ARBA" id="ARBA00007637"/>
    </source>
</evidence>